<gene>
    <name evidence="1" type="ORF">HMPREF0476_1877</name>
</gene>
<protein>
    <submittedName>
        <fullName evidence="1">Uncharacterized protein</fullName>
    </submittedName>
</protein>
<proteinExistence type="predicted"/>
<dbReference type="AlphaFoldDB" id="F5S9J4"/>
<evidence type="ECO:0000313" key="2">
    <source>
        <dbReference type="Proteomes" id="UP000004207"/>
    </source>
</evidence>
<evidence type="ECO:0000313" key="1">
    <source>
        <dbReference type="EMBL" id="EGK07316.1"/>
    </source>
</evidence>
<name>F5S9J4_KINKI</name>
<sequence>MRLNGADCAENKVQAAFCANLPYIKAIFNDHFGVYHGANFKGFNARV</sequence>
<comment type="caution">
    <text evidence="1">The sequence shown here is derived from an EMBL/GenBank/DDBJ whole genome shotgun (WGS) entry which is preliminary data.</text>
</comment>
<reference evidence="1 2" key="1">
    <citation type="submission" date="2011-04" db="EMBL/GenBank/DDBJ databases">
        <authorList>
            <person name="Muzny D."/>
            <person name="Qin X."/>
            <person name="Deng J."/>
            <person name="Jiang H."/>
            <person name="Liu Y."/>
            <person name="Qu J."/>
            <person name="Song X.-Z."/>
            <person name="Zhang L."/>
            <person name="Thornton R."/>
            <person name="Coyle M."/>
            <person name="Francisco L."/>
            <person name="Jackson L."/>
            <person name="Javaid M."/>
            <person name="Korchina V."/>
            <person name="Kovar C."/>
            <person name="Mata R."/>
            <person name="Mathew T."/>
            <person name="Ngo R."/>
            <person name="Nguyen L."/>
            <person name="Nguyen N."/>
            <person name="Okwuonu G."/>
            <person name="Ongeri F."/>
            <person name="Pham C."/>
            <person name="Simmons D."/>
            <person name="Wilczek-Boney K."/>
            <person name="Hale W."/>
            <person name="Jakkamsetti A."/>
            <person name="Pham P."/>
            <person name="Ruth R."/>
            <person name="San Lucas F."/>
            <person name="Warren J."/>
            <person name="Zhang J."/>
            <person name="Zhao Z."/>
            <person name="Zhou C."/>
            <person name="Zhu D."/>
            <person name="Lee S."/>
            <person name="Bess C."/>
            <person name="Blankenburg K."/>
            <person name="Forbes L."/>
            <person name="Fu Q."/>
            <person name="Gubbala S."/>
            <person name="Hirani K."/>
            <person name="Jayaseelan J.C."/>
            <person name="Lara F."/>
            <person name="Munidasa M."/>
            <person name="Palculict T."/>
            <person name="Patil S."/>
            <person name="Pu L.-L."/>
            <person name="Saada N."/>
            <person name="Tang L."/>
            <person name="Weissenberger G."/>
            <person name="Zhu Y."/>
            <person name="Hemphill L."/>
            <person name="Shang Y."/>
            <person name="Youmans B."/>
            <person name="Ayvaz T."/>
            <person name="Ross M."/>
            <person name="Santibanez J."/>
            <person name="Aqrawi P."/>
            <person name="Gross S."/>
            <person name="Joshi V."/>
            <person name="Fowler G."/>
            <person name="Nazareth L."/>
            <person name="Reid J."/>
            <person name="Worley K."/>
            <person name="Petrosino J."/>
            <person name="Highlander S."/>
            <person name="Gibbs R."/>
        </authorList>
    </citation>
    <scope>NUCLEOTIDE SEQUENCE [LARGE SCALE GENOMIC DNA]</scope>
    <source>
        <strain evidence="1 2">ATCC 23330</strain>
    </source>
</reference>
<dbReference type="HOGENOM" id="CLU_3169103_0_0_4"/>
<organism evidence="1 2">
    <name type="scientific">Kingella kingae ATCC 23330</name>
    <dbReference type="NCBI Taxonomy" id="887327"/>
    <lineage>
        <taxon>Bacteria</taxon>
        <taxon>Pseudomonadati</taxon>
        <taxon>Pseudomonadota</taxon>
        <taxon>Betaproteobacteria</taxon>
        <taxon>Neisseriales</taxon>
        <taxon>Neisseriaceae</taxon>
        <taxon>Kingella</taxon>
    </lineage>
</organism>
<keyword evidence="2" id="KW-1185">Reference proteome</keyword>
<dbReference type="Proteomes" id="UP000004207">
    <property type="component" value="Unassembled WGS sequence"/>
</dbReference>
<accession>F5S9J4</accession>
<dbReference type="EMBL" id="AFHS01000061">
    <property type="protein sequence ID" value="EGK07316.1"/>
    <property type="molecule type" value="Genomic_DNA"/>
</dbReference>